<feature type="domain" description="Sulfotransferase" evidence="3">
    <location>
        <begin position="29"/>
        <end position="221"/>
    </location>
</feature>
<accession>A0A9J6DER8</accession>
<comment type="similarity">
    <text evidence="1">Belongs to the sulfotransferase 1 family.</text>
</comment>
<evidence type="ECO:0000256" key="2">
    <source>
        <dbReference type="ARBA" id="ARBA00022679"/>
    </source>
</evidence>
<dbReference type="EMBL" id="JABSTU010000009">
    <property type="protein sequence ID" value="KAH8020441.1"/>
    <property type="molecule type" value="Genomic_DNA"/>
</dbReference>
<evidence type="ECO:0000313" key="4">
    <source>
        <dbReference type="EMBL" id="KAH8020441.1"/>
    </source>
</evidence>
<dbReference type="InterPro" id="IPR000863">
    <property type="entry name" value="Sulfotransferase_dom"/>
</dbReference>
<comment type="caution">
    <text evidence="4">The sequence shown here is derived from an EMBL/GenBank/DDBJ whole genome shotgun (WGS) entry which is preliminary data.</text>
</comment>
<evidence type="ECO:0000259" key="3">
    <source>
        <dbReference type="Pfam" id="PF00685"/>
    </source>
</evidence>
<evidence type="ECO:0000313" key="5">
    <source>
        <dbReference type="Proteomes" id="UP000821866"/>
    </source>
</evidence>
<dbReference type="Gene3D" id="3.40.50.300">
    <property type="entry name" value="P-loop containing nucleotide triphosphate hydrolases"/>
    <property type="match status" value="2"/>
</dbReference>
<reference evidence="4" key="1">
    <citation type="journal article" date="2020" name="Cell">
        <title>Large-Scale Comparative Analyses of Tick Genomes Elucidate Their Genetic Diversity and Vector Capacities.</title>
        <authorList>
            <consortium name="Tick Genome and Microbiome Consortium (TIGMIC)"/>
            <person name="Jia N."/>
            <person name="Wang J."/>
            <person name="Shi W."/>
            <person name="Du L."/>
            <person name="Sun Y."/>
            <person name="Zhan W."/>
            <person name="Jiang J.F."/>
            <person name="Wang Q."/>
            <person name="Zhang B."/>
            <person name="Ji P."/>
            <person name="Bell-Sakyi L."/>
            <person name="Cui X.M."/>
            <person name="Yuan T.T."/>
            <person name="Jiang B.G."/>
            <person name="Yang W.F."/>
            <person name="Lam T.T."/>
            <person name="Chang Q.C."/>
            <person name="Ding S.J."/>
            <person name="Wang X.J."/>
            <person name="Zhu J.G."/>
            <person name="Ruan X.D."/>
            <person name="Zhao L."/>
            <person name="Wei J.T."/>
            <person name="Ye R.Z."/>
            <person name="Que T.C."/>
            <person name="Du C.H."/>
            <person name="Zhou Y.H."/>
            <person name="Cheng J.X."/>
            <person name="Dai P.F."/>
            <person name="Guo W.B."/>
            <person name="Han X.H."/>
            <person name="Huang E.J."/>
            <person name="Li L.F."/>
            <person name="Wei W."/>
            <person name="Gao Y.C."/>
            <person name="Liu J.Z."/>
            <person name="Shao H.Z."/>
            <person name="Wang X."/>
            <person name="Wang C.C."/>
            <person name="Yang T.C."/>
            <person name="Huo Q.B."/>
            <person name="Li W."/>
            <person name="Chen H.Y."/>
            <person name="Chen S.E."/>
            <person name="Zhou L.G."/>
            <person name="Ni X.B."/>
            <person name="Tian J.H."/>
            <person name="Sheng Y."/>
            <person name="Liu T."/>
            <person name="Pan Y.S."/>
            <person name="Xia L.Y."/>
            <person name="Li J."/>
            <person name="Zhao F."/>
            <person name="Cao W.C."/>
        </authorList>
    </citation>
    <scope>NUCLEOTIDE SEQUENCE</scope>
    <source>
        <strain evidence="4">Rmic-2018</strain>
    </source>
</reference>
<dbReference type="GO" id="GO:0008146">
    <property type="term" value="F:sulfotransferase activity"/>
    <property type="evidence" value="ECO:0007669"/>
    <property type="project" value="InterPro"/>
</dbReference>
<dbReference type="InterPro" id="IPR027417">
    <property type="entry name" value="P-loop_NTPase"/>
</dbReference>
<proteinExistence type="inferred from homology"/>
<keyword evidence="5" id="KW-1185">Reference proteome</keyword>
<reference evidence="4" key="2">
    <citation type="submission" date="2021-09" db="EMBL/GenBank/DDBJ databases">
        <authorList>
            <person name="Jia N."/>
            <person name="Wang J."/>
            <person name="Shi W."/>
            <person name="Du L."/>
            <person name="Sun Y."/>
            <person name="Zhan W."/>
            <person name="Jiang J."/>
            <person name="Wang Q."/>
            <person name="Zhang B."/>
            <person name="Ji P."/>
            <person name="Sakyi L.B."/>
            <person name="Cui X."/>
            <person name="Yuan T."/>
            <person name="Jiang B."/>
            <person name="Yang W."/>
            <person name="Lam T.T.-Y."/>
            <person name="Chang Q."/>
            <person name="Ding S."/>
            <person name="Wang X."/>
            <person name="Zhu J."/>
            <person name="Ruan X."/>
            <person name="Zhao L."/>
            <person name="Wei J."/>
            <person name="Que T."/>
            <person name="Du C."/>
            <person name="Cheng J."/>
            <person name="Dai P."/>
            <person name="Han X."/>
            <person name="Huang E."/>
            <person name="Gao Y."/>
            <person name="Liu J."/>
            <person name="Shao H."/>
            <person name="Ye R."/>
            <person name="Li L."/>
            <person name="Wei W."/>
            <person name="Wang X."/>
            <person name="Wang C."/>
            <person name="Huo Q."/>
            <person name="Li W."/>
            <person name="Guo W."/>
            <person name="Chen H."/>
            <person name="Chen S."/>
            <person name="Zhou L."/>
            <person name="Zhou L."/>
            <person name="Ni X."/>
            <person name="Tian J."/>
            <person name="Zhou Y."/>
            <person name="Sheng Y."/>
            <person name="Liu T."/>
            <person name="Pan Y."/>
            <person name="Xia L."/>
            <person name="Li J."/>
            <person name="Zhao F."/>
            <person name="Cao W."/>
        </authorList>
    </citation>
    <scope>NUCLEOTIDE SEQUENCE</scope>
    <source>
        <strain evidence="4">Rmic-2018</strain>
        <tissue evidence="4">Larvae</tissue>
    </source>
</reference>
<dbReference type="VEuPathDB" id="VectorBase:LOC119173787"/>
<protein>
    <recommendedName>
        <fullName evidence="3">Sulfotransferase domain-containing protein</fullName>
    </recommendedName>
</protein>
<dbReference type="PANTHER" id="PTHR11783">
    <property type="entry name" value="SULFOTRANSFERASE SULT"/>
    <property type="match status" value="1"/>
</dbReference>
<dbReference type="VEuPathDB" id="VectorBase:LOC119174314"/>
<sequence length="578" mass="67300">MMVVRGTPFAGYFNREYIESAMDYVHRKGDLFIVTYVKCGTTWMQHIVYLIQNDGVPPENAVEFYRASPFIEVCGAECMQWVKTPGAVKTHLPLHQIRYSPEAKYIVVIRNPFDVVVSMHHFWYMISAYGYEGDFDDSFENFMDNYIESGDYFSFYRDWYKRSADPNVLFVVYEDMKKDPEAAILKVARFLGPEYEQRLLANDRKILKDVIKYSSVDEMKKYTNDMIHKFYAADFAFQGQEYGGLRDPNVMIKKPRHQIVRGTPFATAFRRECIESAMDYVHREGDLFIVTYMKCGTTWMQHIVYLIQNGGVPPATAADFHAASPYFEVCGSECLRWGSGRPGSLKSHLPLHQTGYRREARYIVVIRNPFDAVVSLHHFWRMITSYGYDGDFDDSFENFMAGTIDSGDYFDFYKGWCRHIDDPNVLFLVYEGMRKNPEAAVLKVARFLGPRYKESLLADDGKVLKDVLKYSSFEEMKKYTNRMIYDFYREEFPFRGKEYEGLRYLHAVVRGGSSSAPADDSGSSADKIDYVRKGVVGDWKNYFSSEQVRRLSEKCRRETRDTVIADLWPELNIGSRER</sequence>
<dbReference type="Proteomes" id="UP000821866">
    <property type="component" value="Chromosome 7"/>
</dbReference>
<name>A0A9J6DER8_RHIMP</name>
<keyword evidence="2" id="KW-0808">Transferase</keyword>
<feature type="domain" description="Sulfotransferase" evidence="3">
    <location>
        <begin position="285"/>
        <end position="478"/>
    </location>
</feature>
<dbReference type="AlphaFoldDB" id="A0A9J6DER8"/>
<dbReference type="SUPFAM" id="SSF52540">
    <property type="entry name" value="P-loop containing nucleoside triphosphate hydrolases"/>
    <property type="match status" value="2"/>
</dbReference>
<evidence type="ECO:0000256" key="1">
    <source>
        <dbReference type="ARBA" id="ARBA00005771"/>
    </source>
</evidence>
<gene>
    <name evidence="4" type="ORF">HPB51_001739</name>
</gene>
<organism evidence="4 5">
    <name type="scientific">Rhipicephalus microplus</name>
    <name type="common">Cattle tick</name>
    <name type="synonym">Boophilus microplus</name>
    <dbReference type="NCBI Taxonomy" id="6941"/>
    <lineage>
        <taxon>Eukaryota</taxon>
        <taxon>Metazoa</taxon>
        <taxon>Ecdysozoa</taxon>
        <taxon>Arthropoda</taxon>
        <taxon>Chelicerata</taxon>
        <taxon>Arachnida</taxon>
        <taxon>Acari</taxon>
        <taxon>Parasitiformes</taxon>
        <taxon>Ixodida</taxon>
        <taxon>Ixodoidea</taxon>
        <taxon>Ixodidae</taxon>
        <taxon>Rhipicephalinae</taxon>
        <taxon>Rhipicephalus</taxon>
        <taxon>Boophilus</taxon>
    </lineage>
</organism>
<dbReference type="Pfam" id="PF00685">
    <property type="entry name" value="Sulfotransfer_1"/>
    <property type="match status" value="2"/>
</dbReference>